<proteinExistence type="predicted"/>
<dbReference type="EMBL" id="LIBE01000344">
    <property type="protein sequence ID" value="KRO79660.1"/>
    <property type="molecule type" value="Genomic_DNA"/>
</dbReference>
<name>A0A0R2SX91_9GAMM</name>
<dbReference type="Proteomes" id="UP000051547">
    <property type="component" value="Unassembled WGS sequence"/>
</dbReference>
<reference evidence="1 2" key="1">
    <citation type="submission" date="2015-10" db="EMBL/GenBank/DDBJ databases">
        <title>Metagenome-Assembled Genomes uncover a global brackish microbiome.</title>
        <authorList>
            <person name="Hugerth L.W."/>
            <person name="Larsson J."/>
            <person name="Alneberg J."/>
            <person name="Lindh M.V."/>
            <person name="Legrand C."/>
            <person name="Pinhassi J."/>
            <person name="Andersson A.F."/>
        </authorList>
    </citation>
    <scope>NUCLEOTIDE SEQUENCE [LARGE SCALE GENOMIC DNA]</scope>
    <source>
        <strain evidence="1">BACL4 MAG-120920-bin41</strain>
    </source>
</reference>
<sequence>MGVAIFDPGLDNLSRREEETTNAQIRVAESRYAPYMLAETLQRSGNWGIVRVLPNDQSPIDVVVNGMVLHSDGEAMTLQVTVSDSTGRAWYTKDYDEVVSRFSYEPGERQKNDPFQVIYNAIANDLLVYLERNIEPAEITEIRTVSELRFARSFAPDAFNEYLTQNRNGQYEITALPAENDPLLYRVRSIRERDFMYIDTVQDYYATYAREMRVPYDSWREQSYDATLTLRELQGSARRRFIAGTAVVLGGLAAAANGQDYVTQTGGAIGVGAGAYVIKSGFDKLAEAKMHLESLQELGESLENEVAPRVIDLEDRTITLTGTVEEQYAQWREILADIYAAETGQL</sequence>
<organism evidence="1 2">
    <name type="scientific">OM182 bacterium BACL3 MAG-120920-bin41</name>
    <dbReference type="NCBI Taxonomy" id="1655580"/>
    <lineage>
        <taxon>Bacteria</taxon>
        <taxon>Pseudomonadati</taxon>
        <taxon>Pseudomonadota</taxon>
        <taxon>Gammaproteobacteria</taxon>
        <taxon>OMG group</taxon>
        <taxon>OM182 clade</taxon>
    </lineage>
</organism>
<evidence type="ECO:0000313" key="1">
    <source>
        <dbReference type="EMBL" id="KRO79660.1"/>
    </source>
</evidence>
<accession>A0A0R2SX91</accession>
<gene>
    <name evidence="1" type="ORF">ABR72_00305</name>
</gene>
<evidence type="ECO:0000313" key="2">
    <source>
        <dbReference type="Proteomes" id="UP000051547"/>
    </source>
</evidence>
<comment type="caution">
    <text evidence="1">The sequence shown here is derived from an EMBL/GenBank/DDBJ whole genome shotgun (WGS) entry which is preliminary data.</text>
</comment>
<protein>
    <submittedName>
        <fullName evidence="1">Uncharacterized protein</fullName>
    </submittedName>
</protein>
<dbReference type="AlphaFoldDB" id="A0A0R2SX91"/>